<dbReference type="GO" id="GO:0044818">
    <property type="term" value="P:mitotic G2/M transition checkpoint"/>
    <property type="evidence" value="ECO:0007669"/>
    <property type="project" value="TreeGrafter"/>
</dbReference>
<organism evidence="5">
    <name type="scientific">Soboliphyme baturini</name>
    <dbReference type="NCBI Taxonomy" id="241478"/>
    <lineage>
        <taxon>Eukaryota</taxon>
        <taxon>Metazoa</taxon>
        <taxon>Ecdysozoa</taxon>
        <taxon>Nematoda</taxon>
        <taxon>Enoplea</taxon>
        <taxon>Dorylaimia</taxon>
        <taxon>Dioctophymatida</taxon>
        <taxon>Dioctophymatoidea</taxon>
        <taxon>Soboliphymatidae</taxon>
        <taxon>Soboliphyme</taxon>
    </lineage>
</organism>
<dbReference type="AlphaFoldDB" id="A0A183IHF8"/>
<dbReference type="GO" id="GO:0003677">
    <property type="term" value="F:DNA binding"/>
    <property type="evidence" value="ECO:0007669"/>
    <property type="project" value="UniProtKB-KW"/>
</dbReference>
<protein>
    <submittedName>
        <fullName evidence="5">OB domain-containing protein</fullName>
    </submittedName>
</protein>
<dbReference type="EMBL" id="UZAM01007540">
    <property type="protein sequence ID" value="VDO99828.1"/>
    <property type="molecule type" value="Genomic_DNA"/>
</dbReference>
<reference evidence="5" key="1">
    <citation type="submission" date="2016-06" db="UniProtKB">
        <authorList>
            <consortium name="WormBaseParasite"/>
        </authorList>
    </citation>
    <scope>IDENTIFICATION</scope>
</reference>
<dbReference type="InterPro" id="IPR051231">
    <property type="entry name" value="SOSS-B"/>
</dbReference>
<name>A0A183IHF8_9BILA</name>
<feature type="compositionally biased region" description="Low complexity" evidence="2">
    <location>
        <begin position="153"/>
        <end position="171"/>
    </location>
</feature>
<dbReference type="CDD" id="cd04491">
    <property type="entry name" value="SoSSB_OBF"/>
    <property type="match status" value="1"/>
</dbReference>
<dbReference type="GO" id="GO:0010212">
    <property type="term" value="P:response to ionizing radiation"/>
    <property type="evidence" value="ECO:0007669"/>
    <property type="project" value="TreeGrafter"/>
</dbReference>
<dbReference type="GO" id="GO:0000724">
    <property type="term" value="P:double-strand break repair via homologous recombination"/>
    <property type="evidence" value="ECO:0007669"/>
    <property type="project" value="TreeGrafter"/>
</dbReference>
<keyword evidence="4" id="KW-1185">Reference proteome</keyword>
<evidence type="ECO:0000256" key="1">
    <source>
        <dbReference type="ARBA" id="ARBA00023125"/>
    </source>
</evidence>
<dbReference type="Gene3D" id="2.40.50.140">
    <property type="entry name" value="Nucleic acid-binding proteins"/>
    <property type="match status" value="1"/>
</dbReference>
<feature type="region of interest" description="Disordered" evidence="2">
    <location>
        <begin position="118"/>
        <end position="179"/>
    </location>
</feature>
<evidence type="ECO:0000256" key="2">
    <source>
        <dbReference type="SAM" id="MobiDB-lite"/>
    </source>
</evidence>
<sequence>MSEPKFVYIRDLTPSMKNVNLQFIVLDVGVPRRTRDGSEIRTVRIADKSGSVNLAVWNENGSSLQPGDICRLINGYSCVHKSCLSVTCGKLGELQKISEFTMVFNDYPFISVPNPDLAKFDVPPQKRSPPQDGSSGGPSESAPDSSSLPNKTSRNGINANSGSINGLGNASDGNGSTAG</sequence>
<dbReference type="PANTHER" id="PTHR13356">
    <property type="entry name" value="OB FOLD NUCLEIC ACID BINDING PROTEIN-RELATED"/>
    <property type="match status" value="1"/>
</dbReference>
<keyword evidence="1" id="KW-0238">DNA-binding</keyword>
<reference evidence="3 4" key="2">
    <citation type="submission" date="2018-11" db="EMBL/GenBank/DDBJ databases">
        <authorList>
            <consortium name="Pathogen Informatics"/>
        </authorList>
    </citation>
    <scope>NUCLEOTIDE SEQUENCE [LARGE SCALE GENOMIC DNA]</scope>
</reference>
<dbReference type="PANTHER" id="PTHR13356:SF0">
    <property type="entry name" value="SOSS COMPLEX SUBUNIT B HOMOLOG"/>
    <property type="match status" value="1"/>
</dbReference>
<feature type="compositionally biased region" description="Low complexity" evidence="2">
    <location>
        <begin position="128"/>
        <end position="141"/>
    </location>
</feature>
<proteinExistence type="predicted"/>
<dbReference type="InterPro" id="IPR012340">
    <property type="entry name" value="NA-bd_OB-fold"/>
</dbReference>
<feature type="compositionally biased region" description="Polar residues" evidence="2">
    <location>
        <begin position="142"/>
        <end position="152"/>
    </location>
</feature>
<evidence type="ECO:0000313" key="4">
    <source>
        <dbReference type="Proteomes" id="UP000270296"/>
    </source>
</evidence>
<dbReference type="WBParaSite" id="SBAD_0000319701-mRNA-1">
    <property type="protein sequence ID" value="SBAD_0000319701-mRNA-1"/>
    <property type="gene ID" value="SBAD_0000319701"/>
</dbReference>
<dbReference type="SUPFAM" id="SSF50249">
    <property type="entry name" value="Nucleic acid-binding proteins"/>
    <property type="match status" value="1"/>
</dbReference>
<accession>A0A183IHF8</accession>
<dbReference type="FunFam" id="2.40.50.140:FF:000072">
    <property type="entry name" value="SOSS complex subunit B2"/>
    <property type="match status" value="1"/>
</dbReference>
<evidence type="ECO:0000313" key="3">
    <source>
        <dbReference type="EMBL" id="VDO99828.1"/>
    </source>
</evidence>
<dbReference type="GO" id="GO:0070876">
    <property type="term" value="C:SOSS complex"/>
    <property type="evidence" value="ECO:0007669"/>
    <property type="project" value="TreeGrafter"/>
</dbReference>
<dbReference type="OrthoDB" id="295715at2759"/>
<gene>
    <name evidence="3" type="ORF">SBAD_LOCUS3053</name>
</gene>
<dbReference type="Proteomes" id="UP000270296">
    <property type="component" value="Unassembled WGS sequence"/>
</dbReference>
<dbReference type="GO" id="GO:0005694">
    <property type="term" value="C:chromosome"/>
    <property type="evidence" value="ECO:0007669"/>
    <property type="project" value="UniProtKB-ARBA"/>
</dbReference>
<evidence type="ECO:0000313" key="5">
    <source>
        <dbReference type="WBParaSite" id="SBAD_0000319701-mRNA-1"/>
    </source>
</evidence>